<proteinExistence type="predicted"/>
<gene>
    <name evidence="1" type="ORF">KCMC57_00790</name>
</gene>
<sequence>MPDVATIADQLYRLPRREHDLPLVPVLPIKVALWCADVLGACGANE</sequence>
<organism evidence="1">
    <name type="scientific">Kitasatospora sp. CMC57</name>
    <dbReference type="NCBI Taxonomy" id="3231513"/>
    <lineage>
        <taxon>Bacteria</taxon>
        <taxon>Bacillati</taxon>
        <taxon>Actinomycetota</taxon>
        <taxon>Actinomycetes</taxon>
        <taxon>Kitasatosporales</taxon>
        <taxon>Streptomycetaceae</taxon>
        <taxon>Kitasatospora</taxon>
    </lineage>
</organism>
<dbReference type="EMBL" id="AP035881">
    <property type="protein sequence ID" value="BFP43711.1"/>
    <property type="molecule type" value="Genomic_DNA"/>
</dbReference>
<evidence type="ECO:0008006" key="2">
    <source>
        <dbReference type="Google" id="ProtNLM"/>
    </source>
</evidence>
<evidence type="ECO:0000313" key="1">
    <source>
        <dbReference type="EMBL" id="BFP43711.1"/>
    </source>
</evidence>
<protein>
    <recommendedName>
        <fullName evidence="2">Transposase</fullName>
    </recommendedName>
</protein>
<reference evidence="1" key="1">
    <citation type="submission" date="2024-07" db="EMBL/GenBank/DDBJ databases">
        <title>Complete genome sequences of cellulolytic bacteria, Kitasatospora sp. CMC57 and Streptomyces sp. CMC78, isolated from Japanese agricultural soil.</title>
        <authorList>
            <person name="Hashimoto T."/>
            <person name="Ito M."/>
            <person name="Iwamoto M."/>
            <person name="Fukahori D."/>
            <person name="Shoda T."/>
            <person name="Sakoda M."/>
            <person name="Morohoshi T."/>
            <person name="Mitsuboshi M."/>
            <person name="Nishizawa T."/>
        </authorList>
    </citation>
    <scope>NUCLEOTIDE SEQUENCE</scope>
    <source>
        <strain evidence="1">CMC57</strain>
    </source>
</reference>
<dbReference type="AlphaFoldDB" id="A0AB33JLK2"/>
<accession>A0AB33JLK2</accession>
<name>A0AB33JLK2_9ACTN</name>